<evidence type="ECO:0000256" key="1">
    <source>
        <dbReference type="ARBA" id="ARBA00007478"/>
    </source>
</evidence>
<dbReference type="OrthoDB" id="340432at2759"/>
<dbReference type="STRING" id="1965070.A0A3S3RWT9"/>
<dbReference type="GO" id="GO:0012505">
    <property type="term" value="C:endomembrane system"/>
    <property type="evidence" value="ECO:0007669"/>
    <property type="project" value="TreeGrafter"/>
</dbReference>
<dbReference type="Proteomes" id="UP000285301">
    <property type="component" value="Unassembled WGS sequence"/>
</dbReference>
<dbReference type="AlphaFoldDB" id="A0A3S3RWT9"/>
<dbReference type="Pfam" id="PF05600">
    <property type="entry name" value="CDK5RAP3"/>
    <property type="match status" value="1"/>
</dbReference>
<protein>
    <submittedName>
        <fullName evidence="2">CDK5 regulatory subunit-associated protein 3-like protein</fullName>
    </submittedName>
</protein>
<keyword evidence="4" id="KW-1185">Reference proteome</keyword>
<name>A0A3S3RWT9_9ACAR</name>
<comment type="caution">
    <text evidence="2">The sequence shown here is derived from an EMBL/GenBank/DDBJ whole genome shotgun (WGS) entry which is preliminary data.</text>
</comment>
<comment type="similarity">
    <text evidence="1">Belongs to the CDK5RAP3 family.</text>
</comment>
<dbReference type="PANTHER" id="PTHR14894">
    <property type="entry name" value="CDK5 REGULATORY SUBUNIT-ASSOCIATED PROTEIN 3"/>
    <property type="match status" value="1"/>
</dbReference>
<dbReference type="EMBL" id="NCKU01003600">
    <property type="protein sequence ID" value="RWS07216.1"/>
    <property type="molecule type" value="Genomic_DNA"/>
</dbReference>
<reference evidence="2" key="2">
    <citation type="submission" date="2018-11" db="EMBL/GenBank/DDBJ databases">
        <title>Trombidioid mite genomics.</title>
        <authorList>
            <person name="Dong X."/>
        </authorList>
    </citation>
    <scope>NUCLEOTIDE SEQUENCE</scope>
    <source>
        <strain evidence="2">UoL-WK</strain>
    </source>
</reference>
<evidence type="ECO:0000313" key="2">
    <source>
        <dbReference type="EMBL" id="RWS07207.1"/>
    </source>
</evidence>
<proteinExistence type="inferred from homology"/>
<sequence length="503" mass="57885">MSNADALPIDIHLSRLLDWLISRRHCNNDFQRCLNTVREKIVNAIKDMPENKNIEQILTGTQLNYLSSRQIVEILKQTEADSKNIFGFYSSQRMKDWNEIISLYEKDNVYLAECAQILNRNVNYEIPSLKRQLNKLQASEEEFVKKKAEFIKQSHKFKNDYIAAVQKMGIKGEDINKEISQLLNEPPKFIADVMTDLHSLKDCRDYYLQFLRFTTEKDDINCLTLIEYLLQKGNTTFYEFRTGEEPEVIENYRIEDHALSDVDAGVDDNQIDFGVDDNESTGTNTTSNGNGDFVHIQKSDLQDENGINWDTDSPAVDMSVIDVQTGPKVAKGVDALTILQYNVTRNNFINELFELECFLGHRIYEMTSNENVLSSYQFQGAPTILQLSTIDTLTSMQSIVSELLKKLTNDAVVQLCLMLDNPKYVESVKQKLLSKLELSEKSILKSEVMEEKAKDCIKQYEELSPKIPLLIEKTREIQRFVESEISKRYKNRPVNVMGGVQIL</sequence>
<accession>A0A3S3RWT9</accession>
<dbReference type="PANTHER" id="PTHR14894:SF0">
    <property type="entry name" value="CDK5 REGULATORY SUBUNIT-ASSOCIATED PROTEIN 3"/>
    <property type="match status" value="1"/>
</dbReference>
<dbReference type="GO" id="GO:0007346">
    <property type="term" value="P:regulation of mitotic cell cycle"/>
    <property type="evidence" value="ECO:0007669"/>
    <property type="project" value="TreeGrafter"/>
</dbReference>
<organism evidence="2 4">
    <name type="scientific">Dinothrombium tinctorium</name>
    <dbReference type="NCBI Taxonomy" id="1965070"/>
    <lineage>
        <taxon>Eukaryota</taxon>
        <taxon>Metazoa</taxon>
        <taxon>Ecdysozoa</taxon>
        <taxon>Arthropoda</taxon>
        <taxon>Chelicerata</taxon>
        <taxon>Arachnida</taxon>
        <taxon>Acari</taxon>
        <taxon>Acariformes</taxon>
        <taxon>Trombidiformes</taxon>
        <taxon>Prostigmata</taxon>
        <taxon>Anystina</taxon>
        <taxon>Parasitengona</taxon>
        <taxon>Trombidioidea</taxon>
        <taxon>Trombidiidae</taxon>
        <taxon>Dinothrombium</taxon>
    </lineage>
</organism>
<dbReference type="InterPro" id="IPR008491">
    <property type="entry name" value="CDK5RAP3"/>
</dbReference>
<dbReference type="EMBL" id="NCKU01003602">
    <property type="protein sequence ID" value="RWS07207.1"/>
    <property type="molecule type" value="Genomic_DNA"/>
</dbReference>
<reference evidence="2 4" key="1">
    <citation type="journal article" date="2018" name="Gigascience">
        <title>Genomes of trombidid mites reveal novel predicted allergens and laterally-transferred genes associated with secondary metabolism.</title>
        <authorList>
            <person name="Dong X."/>
            <person name="Chaisiri K."/>
            <person name="Xia D."/>
            <person name="Armstrong S.D."/>
            <person name="Fang Y."/>
            <person name="Donnelly M.J."/>
            <person name="Kadowaki T."/>
            <person name="McGarry J.W."/>
            <person name="Darby A.C."/>
            <person name="Makepeace B.L."/>
        </authorList>
    </citation>
    <scope>NUCLEOTIDE SEQUENCE [LARGE SCALE GENOMIC DNA]</scope>
    <source>
        <strain evidence="2">UoL-WK</strain>
    </source>
</reference>
<gene>
    <name evidence="3" type="ORF">B4U79_00779</name>
    <name evidence="2" type="ORF">B4U79_11630</name>
</gene>
<evidence type="ECO:0000313" key="4">
    <source>
        <dbReference type="Proteomes" id="UP000285301"/>
    </source>
</evidence>
<evidence type="ECO:0000313" key="3">
    <source>
        <dbReference type="EMBL" id="RWS07216.1"/>
    </source>
</evidence>